<evidence type="ECO:0008006" key="8">
    <source>
        <dbReference type="Google" id="ProtNLM"/>
    </source>
</evidence>
<dbReference type="PROSITE" id="PS50090">
    <property type="entry name" value="MYB_LIKE"/>
    <property type="match status" value="1"/>
</dbReference>
<dbReference type="Proteomes" id="UP000039324">
    <property type="component" value="Unassembled WGS sequence"/>
</dbReference>
<feature type="compositionally biased region" description="Basic and acidic residues" evidence="1">
    <location>
        <begin position="557"/>
        <end position="567"/>
    </location>
</feature>
<feature type="compositionally biased region" description="Acidic residues" evidence="1">
    <location>
        <begin position="527"/>
        <end position="540"/>
    </location>
</feature>
<dbReference type="EMBL" id="CDSF01000101">
    <property type="protein sequence ID" value="CEP00727.1"/>
    <property type="molecule type" value="Genomic_DNA"/>
</dbReference>
<dbReference type="AlphaFoldDB" id="A0A0G4IZR5"/>
<feature type="compositionally biased region" description="Basic and acidic residues" evidence="1">
    <location>
        <begin position="623"/>
        <end position="647"/>
    </location>
</feature>
<evidence type="ECO:0000313" key="7">
    <source>
        <dbReference type="Proteomes" id="UP000290189"/>
    </source>
</evidence>
<dbReference type="InterPro" id="IPR017930">
    <property type="entry name" value="Myb_dom"/>
</dbReference>
<sequence>MAPRAAARVRHCIPFTADEDDWLRQGLAEYGRQWAVILRAFPFRDERTSAQLSRRYRTLAARSADASVHLPQHGPGKRPWTQAEEKALRAAVRKYGAEFDVISRQCRELKHRSEHNLREKWKRMTEMETAEREVRRFLVLGIVDETGKPMLVEGRKAAIAARKPARLGYELIRMKELGTNMIHVFRGMRHANPKGTKDVKVLKMGCEYECDPDVMEVEDLIHEDERRREGRKAKRRTRLPVTYSAGMGDVKPEPKRRKLAQQVADDQVEGPAQGSRQANGSESEAPANGDDDVTADTEPVPPLFAKPVGRDELVSGTTQAAKTISDDDASSLDREAPAGDRHVAVTGCGDALYKGDASVGQDDGDDDVAHSKSAAGCDEDVCESSASYDDGSVVDLGEREDNANGDASDDDDGEVDRGECQGNASDVHDEDATDGESPGAGAADRRCQDDVHSARDDDGDDVDLETDELSMSGQPEVDGVAKGAGDGADRVGGRGDASQSSSESDIDIDRSVSAAHQVGAIDREDGPPDEDGIESDDDDHVQEGRRAADPNDDADDRDTNARDRTCEASDAGRAWSRLKAALGGHSLSPEDPIRLAPSTDTSSKVDKVDPAGDAPLSKSDRRRLREERRKRKEERARLREERRRGRS</sequence>
<dbReference type="CDD" id="cd11660">
    <property type="entry name" value="SANT_TRF"/>
    <property type="match status" value="1"/>
</dbReference>
<evidence type="ECO:0000256" key="1">
    <source>
        <dbReference type="SAM" id="MobiDB-lite"/>
    </source>
</evidence>
<reference evidence="4 6" key="1">
    <citation type="submission" date="2015-02" db="EMBL/GenBank/DDBJ databases">
        <authorList>
            <person name="Chooi Y.-H."/>
        </authorList>
    </citation>
    <scope>NUCLEOTIDE SEQUENCE [LARGE SCALE GENOMIC DNA]</scope>
    <source>
        <strain evidence="4">E3</strain>
    </source>
</reference>
<evidence type="ECO:0000259" key="2">
    <source>
        <dbReference type="PROSITE" id="PS50090"/>
    </source>
</evidence>
<dbReference type="CDD" id="cd00167">
    <property type="entry name" value="SANT"/>
    <property type="match status" value="1"/>
</dbReference>
<gene>
    <name evidence="4" type="ORF">PBRA_001781</name>
    <name evidence="5" type="ORF">PLBR_LOCUS1005</name>
</gene>
<dbReference type="InterPro" id="IPR001005">
    <property type="entry name" value="SANT/Myb"/>
</dbReference>
<feature type="compositionally biased region" description="Basic and acidic residues" evidence="1">
    <location>
        <begin position="331"/>
        <end position="343"/>
    </location>
</feature>
<feature type="domain" description="Myb-like" evidence="2">
    <location>
        <begin position="77"/>
        <end position="125"/>
    </location>
</feature>
<feature type="compositionally biased region" description="Acidic residues" evidence="1">
    <location>
        <begin position="457"/>
        <end position="468"/>
    </location>
</feature>
<accession>A0A0G4IZR5</accession>
<feature type="compositionally biased region" description="Basic residues" evidence="1">
    <location>
        <begin position="229"/>
        <end position="238"/>
    </location>
</feature>
<dbReference type="InterPro" id="IPR009057">
    <property type="entry name" value="Homeodomain-like_sf"/>
</dbReference>
<keyword evidence="5" id="KW-0496">Mitochondrion</keyword>
<protein>
    <recommendedName>
        <fullName evidence="8">Myb-like domain-containing protein</fullName>
    </recommendedName>
</protein>
<dbReference type="Proteomes" id="UP000290189">
    <property type="component" value="Unassembled WGS sequence"/>
</dbReference>
<evidence type="ECO:0000259" key="3">
    <source>
        <dbReference type="PROSITE" id="PS51294"/>
    </source>
</evidence>
<keyword evidence="6" id="KW-1185">Reference proteome</keyword>
<evidence type="ECO:0000313" key="4">
    <source>
        <dbReference type="EMBL" id="CEP00727.1"/>
    </source>
</evidence>
<dbReference type="SMART" id="SM00717">
    <property type="entry name" value="SANT"/>
    <property type="match status" value="2"/>
</dbReference>
<feature type="compositionally biased region" description="Basic and acidic residues" evidence="1">
    <location>
        <begin position="443"/>
        <end position="456"/>
    </location>
</feature>
<dbReference type="Gene3D" id="1.10.10.60">
    <property type="entry name" value="Homeodomain-like"/>
    <property type="match status" value="2"/>
</dbReference>
<dbReference type="EMBL" id="OVEO01000002">
    <property type="protein sequence ID" value="SPQ93790.1"/>
    <property type="molecule type" value="Genomic_DNA"/>
</dbReference>
<dbReference type="SUPFAM" id="SSF46689">
    <property type="entry name" value="Homeodomain-like"/>
    <property type="match status" value="2"/>
</dbReference>
<reference evidence="5 7" key="2">
    <citation type="submission" date="2018-03" db="EMBL/GenBank/DDBJ databases">
        <authorList>
            <person name="Fogelqvist J."/>
        </authorList>
    </citation>
    <scope>NUCLEOTIDE SEQUENCE [LARGE SCALE GENOMIC DNA]</scope>
</reference>
<organism evidence="4 6">
    <name type="scientific">Plasmodiophora brassicae</name>
    <name type="common">Clubroot disease agent</name>
    <dbReference type="NCBI Taxonomy" id="37360"/>
    <lineage>
        <taxon>Eukaryota</taxon>
        <taxon>Sar</taxon>
        <taxon>Rhizaria</taxon>
        <taxon>Endomyxa</taxon>
        <taxon>Phytomyxea</taxon>
        <taxon>Plasmodiophorida</taxon>
        <taxon>Plasmodiophoridae</taxon>
        <taxon>Plasmodiophora</taxon>
    </lineage>
</organism>
<evidence type="ECO:0000313" key="5">
    <source>
        <dbReference type="EMBL" id="SPQ93790.1"/>
    </source>
</evidence>
<evidence type="ECO:0000313" key="6">
    <source>
        <dbReference type="Proteomes" id="UP000039324"/>
    </source>
</evidence>
<feature type="region of interest" description="Disordered" evidence="1">
    <location>
        <begin position="224"/>
        <end position="647"/>
    </location>
</feature>
<proteinExistence type="predicted"/>
<geneLocation type="mitochondrion" evidence="5"/>
<dbReference type="Pfam" id="PF00249">
    <property type="entry name" value="Myb_DNA-binding"/>
    <property type="match status" value="1"/>
</dbReference>
<dbReference type="Pfam" id="PF13921">
    <property type="entry name" value="Myb_DNA-bind_6"/>
    <property type="match status" value="1"/>
</dbReference>
<feature type="domain" description="HTH myb-type" evidence="3">
    <location>
        <begin position="14"/>
        <end position="64"/>
    </location>
</feature>
<dbReference type="PROSITE" id="PS51294">
    <property type="entry name" value="HTH_MYB"/>
    <property type="match status" value="1"/>
</dbReference>
<dbReference type="OrthoDB" id="2143914at2759"/>
<name>A0A0G4IZR5_PLABS</name>